<keyword evidence="3" id="KW-1185">Reference proteome</keyword>
<organism evidence="2 3">
    <name type="scientific">Sphenodon punctatus</name>
    <name type="common">Tuatara</name>
    <name type="synonym">Hatteria punctata</name>
    <dbReference type="NCBI Taxonomy" id="8508"/>
    <lineage>
        <taxon>Eukaryota</taxon>
        <taxon>Metazoa</taxon>
        <taxon>Chordata</taxon>
        <taxon>Craniata</taxon>
        <taxon>Vertebrata</taxon>
        <taxon>Euteleostomi</taxon>
        <taxon>Lepidosauria</taxon>
        <taxon>Sphenodontia</taxon>
        <taxon>Sphenodontidae</taxon>
        <taxon>Sphenodon</taxon>
    </lineage>
</organism>
<accession>A0A8D0GDG6</accession>
<sequence>MNRSQSEYCNVGTKTYLTNHPAKKFVFDFMRVLIIDNLCLTPASKQTPLIDLLLEASPERSTRTQQKEFQTHILDSVMDHLLAADVLLGEDASLPITSGGSYQVLVNNVFYFTQRVVDKLWQGMFNKESKLLVDFIIQLIAQSKRRSQGLSLDAVYHCLNRTILYQFSRPHKTVPQQVALLDSLRVLTVNRNLILGPGNHD</sequence>
<evidence type="ECO:0008006" key="4">
    <source>
        <dbReference type="Google" id="ProtNLM"/>
    </source>
</evidence>
<evidence type="ECO:0000313" key="2">
    <source>
        <dbReference type="Ensembl" id="ENSSPUP00000003774.1"/>
    </source>
</evidence>
<protein>
    <recommendedName>
        <fullName evidence="4">WD repeat and FYVE domain-containing protein 3</fullName>
    </recommendedName>
</protein>
<reference evidence="2" key="1">
    <citation type="submission" date="2025-08" db="UniProtKB">
        <authorList>
            <consortium name="Ensembl"/>
        </authorList>
    </citation>
    <scope>IDENTIFICATION</scope>
</reference>
<dbReference type="Proteomes" id="UP000694392">
    <property type="component" value="Unplaced"/>
</dbReference>
<dbReference type="Ensembl" id="ENSSPUT00000004011.1">
    <property type="protein sequence ID" value="ENSSPUP00000003774.1"/>
    <property type="gene ID" value="ENSSPUG00000002906.1"/>
</dbReference>
<dbReference type="PANTHER" id="PTHR46108">
    <property type="entry name" value="BLUE CHEESE"/>
    <property type="match status" value="1"/>
</dbReference>
<proteinExistence type="predicted"/>
<name>A0A8D0GDG6_SPHPU</name>
<keyword evidence="1" id="KW-0853">WD repeat</keyword>
<evidence type="ECO:0000313" key="3">
    <source>
        <dbReference type="Proteomes" id="UP000694392"/>
    </source>
</evidence>
<dbReference type="GeneTree" id="ENSGT00940000155680"/>
<evidence type="ECO:0000256" key="1">
    <source>
        <dbReference type="ARBA" id="ARBA00022574"/>
    </source>
</evidence>
<reference evidence="2" key="2">
    <citation type="submission" date="2025-09" db="UniProtKB">
        <authorList>
            <consortium name="Ensembl"/>
        </authorList>
    </citation>
    <scope>IDENTIFICATION</scope>
</reference>
<dbReference type="GO" id="GO:0035973">
    <property type="term" value="P:aggrephagy"/>
    <property type="evidence" value="ECO:0007669"/>
    <property type="project" value="TreeGrafter"/>
</dbReference>
<dbReference type="AlphaFoldDB" id="A0A8D0GDG6"/>
<dbReference type="PANTHER" id="PTHR46108:SF1">
    <property type="entry name" value="WD REPEAT AND FYVE DOMAIN-CONTAINING PROTEIN 3"/>
    <property type="match status" value="1"/>
</dbReference>
<dbReference type="InterPro" id="IPR051944">
    <property type="entry name" value="BEACH_domain_protein"/>
</dbReference>